<dbReference type="InterPro" id="IPR001501">
    <property type="entry name" value="Ni-dep_hyd_lsu"/>
</dbReference>
<keyword evidence="7" id="KW-1185">Reference proteome</keyword>
<reference evidence="7" key="1">
    <citation type="journal article" date="2019" name="Int. J. Syst. Evol. Microbiol.">
        <title>The Global Catalogue of Microorganisms (GCM) 10K type strain sequencing project: providing services to taxonomists for standard genome sequencing and annotation.</title>
        <authorList>
            <consortium name="The Broad Institute Genomics Platform"/>
            <consortium name="The Broad Institute Genome Sequencing Center for Infectious Disease"/>
            <person name="Wu L."/>
            <person name="Ma J."/>
        </authorList>
    </citation>
    <scope>NUCLEOTIDE SEQUENCE [LARGE SCALE GENOMIC DNA]</scope>
    <source>
        <strain evidence="7">JCM 31486</strain>
    </source>
</reference>
<proteinExistence type="inferred from homology"/>
<dbReference type="InterPro" id="IPR029014">
    <property type="entry name" value="NiFe-Hase_large"/>
</dbReference>
<dbReference type="Pfam" id="PF00374">
    <property type="entry name" value="NiFeSe_Hases"/>
    <property type="match status" value="1"/>
</dbReference>
<gene>
    <name evidence="6" type="ORF">ACFQ1S_32455</name>
</gene>
<comment type="similarity">
    <text evidence="2">Belongs to the [NiFe]/[NiFeSe] hydrogenase large subunit family.</text>
</comment>
<sequence length="230" mass="25090">AGFEFPDLELDHEFLALSQPGRYPIDGGVPRTSSGRTWPLAEFTEHVVEHQVPHSTALHARLDGKPFLVGPLARYALNHTALSPTARQVAAEAGLGPVCRNPFRSIVVRAVETVYALDEALRLLDEYEPPSPSFVDVEARDAVGHGATEAPRGLLYHRYEIADGLIKSANIVPPTAQNQAAIEADLANLITGNLDLNNQELTALCEQAIRNYDPCISCSAHFLDLTLDHR</sequence>
<feature type="non-terminal residue" evidence="6">
    <location>
        <position position="1"/>
    </location>
</feature>
<evidence type="ECO:0000256" key="1">
    <source>
        <dbReference type="ARBA" id="ARBA00001967"/>
    </source>
</evidence>
<evidence type="ECO:0000313" key="7">
    <source>
        <dbReference type="Proteomes" id="UP001597045"/>
    </source>
</evidence>
<keyword evidence="4" id="KW-0479">Metal-binding</keyword>
<dbReference type="PANTHER" id="PTHR43600">
    <property type="entry name" value="COENZYME F420 HYDROGENASE, SUBUNIT ALPHA"/>
    <property type="match status" value="1"/>
</dbReference>
<name>A0ABW3MKE1_9PSEU</name>
<organism evidence="6 7">
    <name type="scientific">Kibdelosporangium lantanae</name>
    <dbReference type="NCBI Taxonomy" id="1497396"/>
    <lineage>
        <taxon>Bacteria</taxon>
        <taxon>Bacillati</taxon>
        <taxon>Actinomycetota</taxon>
        <taxon>Actinomycetes</taxon>
        <taxon>Pseudonocardiales</taxon>
        <taxon>Pseudonocardiaceae</taxon>
        <taxon>Kibdelosporangium</taxon>
    </lineage>
</organism>
<keyword evidence="3" id="KW-0533">Nickel</keyword>
<keyword evidence="5" id="KW-0560">Oxidoreductase</keyword>
<comment type="caution">
    <text evidence="6">The sequence shown here is derived from an EMBL/GenBank/DDBJ whole genome shotgun (WGS) entry which is preliminary data.</text>
</comment>
<protein>
    <submittedName>
        <fullName evidence="6">Nickel-dependent hydrogenase large subunit</fullName>
    </submittedName>
</protein>
<evidence type="ECO:0000256" key="2">
    <source>
        <dbReference type="ARBA" id="ARBA00009292"/>
    </source>
</evidence>
<dbReference type="EMBL" id="JBHTIS010002479">
    <property type="protein sequence ID" value="MFD1049910.1"/>
    <property type="molecule type" value="Genomic_DNA"/>
</dbReference>
<evidence type="ECO:0000256" key="3">
    <source>
        <dbReference type="ARBA" id="ARBA00022596"/>
    </source>
</evidence>
<evidence type="ECO:0000256" key="5">
    <source>
        <dbReference type="ARBA" id="ARBA00023002"/>
    </source>
</evidence>
<dbReference type="Proteomes" id="UP001597045">
    <property type="component" value="Unassembled WGS sequence"/>
</dbReference>
<dbReference type="PROSITE" id="PS00508">
    <property type="entry name" value="NI_HGENASE_L_2"/>
    <property type="match status" value="1"/>
</dbReference>
<dbReference type="Gene3D" id="1.10.645.10">
    <property type="entry name" value="Cytochrome-c3 Hydrogenase, chain B"/>
    <property type="match status" value="1"/>
</dbReference>
<dbReference type="SUPFAM" id="SSF56762">
    <property type="entry name" value="HydB/Nqo4-like"/>
    <property type="match status" value="1"/>
</dbReference>
<comment type="cofactor">
    <cofactor evidence="1">
        <name>Ni(2+)</name>
        <dbReference type="ChEBI" id="CHEBI:49786"/>
    </cofactor>
</comment>
<dbReference type="InterPro" id="IPR018194">
    <property type="entry name" value="Ni-dep_hyd_lsu_Ni_BS"/>
</dbReference>
<evidence type="ECO:0000256" key="4">
    <source>
        <dbReference type="ARBA" id="ARBA00022723"/>
    </source>
</evidence>
<accession>A0ABW3MKE1</accession>
<evidence type="ECO:0000313" key="6">
    <source>
        <dbReference type="EMBL" id="MFD1049910.1"/>
    </source>
</evidence>
<dbReference type="PANTHER" id="PTHR43600:SF2">
    <property type="entry name" value="F420-NON-REDUCING HYDROGENASE VHU SUBUNIT A"/>
    <property type="match status" value="1"/>
</dbReference>